<feature type="compositionally biased region" description="Polar residues" evidence="1">
    <location>
        <begin position="137"/>
        <end position="151"/>
    </location>
</feature>
<organism evidence="2 3">
    <name type="scientific">Dothistroma septosporum (strain NZE10 / CBS 128990)</name>
    <name type="common">Red band needle blight fungus</name>
    <name type="synonym">Mycosphaerella pini</name>
    <dbReference type="NCBI Taxonomy" id="675120"/>
    <lineage>
        <taxon>Eukaryota</taxon>
        <taxon>Fungi</taxon>
        <taxon>Dikarya</taxon>
        <taxon>Ascomycota</taxon>
        <taxon>Pezizomycotina</taxon>
        <taxon>Dothideomycetes</taxon>
        <taxon>Dothideomycetidae</taxon>
        <taxon>Mycosphaerellales</taxon>
        <taxon>Mycosphaerellaceae</taxon>
        <taxon>Dothistroma</taxon>
    </lineage>
</organism>
<reference evidence="2 3" key="2">
    <citation type="journal article" date="2012" name="PLoS Pathog.">
        <title>Diverse lifestyles and strategies of plant pathogenesis encoded in the genomes of eighteen Dothideomycetes fungi.</title>
        <authorList>
            <person name="Ohm R.A."/>
            <person name="Feau N."/>
            <person name="Henrissat B."/>
            <person name="Schoch C.L."/>
            <person name="Horwitz B.A."/>
            <person name="Barry K.W."/>
            <person name="Condon B.J."/>
            <person name="Copeland A.C."/>
            <person name="Dhillon B."/>
            <person name="Glaser F."/>
            <person name="Hesse C.N."/>
            <person name="Kosti I."/>
            <person name="LaButti K."/>
            <person name="Lindquist E.A."/>
            <person name="Lucas S."/>
            <person name="Salamov A.A."/>
            <person name="Bradshaw R.E."/>
            <person name="Ciuffetti L."/>
            <person name="Hamelin R.C."/>
            <person name="Kema G.H.J."/>
            <person name="Lawrence C."/>
            <person name="Scott J.A."/>
            <person name="Spatafora J.W."/>
            <person name="Turgeon B.G."/>
            <person name="de Wit P.J.G.M."/>
            <person name="Zhong S."/>
            <person name="Goodwin S.B."/>
            <person name="Grigoriev I.V."/>
        </authorList>
    </citation>
    <scope>NUCLEOTIDE SEQUENCE [LARGE SCALE GENOMIC DNA]</scope>
    <source>
        <strain evidence="3">NZE10 / CBS 128990</strain>
    </source>
</reference>
<evidence type="ECO:0008006" key="4">
    <source>
        <dbReference type="Google" id="ProtNLM"/>
    </source>
</evidence>
<reference evidence="3" key="1">
    <citation type="journal article" date="2012" name="PLoS Genet.">
        <title>The genomes of the fungal plant pathogens Cladosporium fulvum and Dothistroma septosporum reveal adaptation to different hosts and lifestyles but also signatures of common ancestry.</title>
        <authorList>
            <person name="de Wit P.J.G.M."/>
            <person name="van der Burgt A."/>
            <person name="Oekmen B."/>
            <person name="Stergiopoulos I."/>
            <person name="Abd-Elsalam K.A."/>
            <person name="Aerts A.L."/>
            <person name="Bahkali A.H."/>
            <person name="Beenen H.G."/>
            <person name="Chettri P."/>
            <person name="Cox M.P."/>
            <person name="Datema E."/>
            <person name="de Vries R.P."/>
            <person name="Dhillon B."/>
            <person name="Ganley A.R."/>
            <person name="Griffiths S.A."/>
            <person name="Guo Y."/>
            <person name="Hamelin R.C."/>
            <person name="Henrissat B."/>
            <person name="Kabir M.S."/>
            <person name="Jashni M.K."/>
            <person name="Kema G."/>
            <person name="Klaubauf S."/>
            <person name="Lapidus A."/>
            <person name="Levasseur A."/>
            <person name="Lindquist E."/>
            <person name="Mehrabi R."/>
            <person name="Ohm R.A."/>
            <person name="Owen T.J."/>
            <person name="Salamov A."/>
            <person name="Schwelm A."/>
            <person name="Schijlen E."/>
            <person name="Sun H."/>
            <person name="van den Burg H.A."/>
            <person name="van Ham R.C.H.J."/>
            <person name="Zhang S."/>
            <person name="Goodwin S.B."/>
            <person name="Grigoriev I.V."/>
            <person name="Collemare J."/>
            <person name="Bradshaw R.E."/>
        </authorList>
    </citation>
    <scope>NUCLEOTIDE SEQUENCE [LARGE SCALE GENOMIC DNA]</scope>
    <source>
        <strain evidence="3">NZE10 / CBS 128990</strain>
    </source>
</reference>
<dbReference type="Proteomes" id="UP000016933">
    <property type="component" value="Unassembled WGS sequence"/>
</dbReference>
<name>N1PHY9_DOTSN</name>
<proteinExistence type="predicted"/>
<dbReference type="OrthoDB" id="3650819at2759"/>
<dbReference type="AlphaFoldDB" id="N1PHY9"/>
<keyword evidence="3" id="KW-1185">Reference proteome</keyword>
<gene>
    <name evidence="2" type="ORF">DOTSEDRAFT_55470</name>
</gene>
<dbReference type="eggNOG" id="ENOG502R9AF">
    <property type="taxonomic scope" value="Eukaryota"/>
</dbReference>
<sequence length="259" mass="29934">MEQAADTVRERYEHTYAQAVQEERDARENLADWRSFNITITQQEQERKAKILQEMQEAAEVEARRQAAETEAIRRRLQGERIEKDRVRREERQKRERARRKQQEEQRREQARRKQQEQESRRYHEWKSQNAGKPPSQGKTNPSGGTRSSTPFDKACAEWRAAVEVAFRNYAAITIFPQPPVSGTCSKANCGAEKRALRACACDVQKALRVASVDLKKARNGWHPDRFSGVVDESKKALFQGMAKEVFQVVSAMYSHGRG</sequence>
<feature type="region of interest" description="Disordered" evidence="1">
    <location>
        <begin position="87"/>
        <end position="151"/>
    </location>
</feature>
<accession>N1PHY9</accession>
<dbReference type="STRING" id="675120.N1PHY9"/>
<evidence type="ECO:0000313" key="3">
    <source>
        <dbReference type="Proteomes" id="UP000016933"/>
    </source>
</evidence>
<dbReference type="EMBL" id="KB446542">
    <property type="protein sequence ID" value="EME41729.1"/>
    <property type="molecule type" value="Genomic_DNA"/>
</dbReference>
<dbReference type="OMA" id="RNGWHPD"/>
<evidence type="ECO:0000313" key="2">
    <source>
        <dbReference type="EMBL" id="EME41729.1"/>
    </source>
</evidence>
<dbReference type="HOGENOM" id="CLU_1073729_0_0_1"/>
<evidence type="ECO:0000256" key="1">
    <source>
        <dbReference type="SAM" id="MobiDB-lite"/>
    </source>
</evidence>
<protein>
    <recommendedName>
        <fullName evidence="4">J domain-containing protein</fullName>
    </recommendedName>
</protein>
<feature type="compositionally biased region" description="Basic and acidic residues" evidence="1">
    <location>
        <begin position="101"/>
        <end position="127"/>
    </location>
</feature>